<evidence type="ECO:0000313" key="1">
    <source>
        <dbReference type="EMBL" id="KAF5542019.1"/>
    </source>
</evidence>
<dbReference type="EMBL" id="JAAOAM010000173">
    <property type="protein sequence ID" value="KAF5542019.1"/>
    <property type="molecule type" value="Genomic_DNA"/>
</dbReference>
<sequence>MVKEYFLAPHFDMPAPPRGLIKLGTILGDLRGFHSFNLDHPQPIPASQLLPVETQDSVDIDILDLHSDHHPLMERALGLIGRGSRAPSRRPEGDHKVLSCKHLDTLAFNPTESYVKDTIENLDDESYKPSSKFKRPVYMVTGLKIARGASYSSRVTSRVAFGRDFSLPRNPIVSLDMSLAHHDESIMEFSWDESDDFIAAFKVVQVWVNHKGEVKFEEYSKKAVMEFETSSEDENAQNDGMPIAI</sequence>
<keyword evidence="2" id="KW-1185">Reference proteome</keyword>
<organism evidence="1 2">
    <name type="scientific">Fusarium mexicanum</name>
    <dbReference type="NCBI Taxonomy" id="751941"/>
    <lineage>
        <taxon>Eukaryota</taxon>
        <taxon>Fungi</taxon>
        <taxon>Dikarya</taxon>
        <taxon>Ascomycota</taxon>
        <taxon>Pezizomycotina</taxon>
        <taxon>Sordariomycetes</taxon>
        <taxon>Hypocreomycetidae</taxon>
        <taxon>Hypocreales</taxon>
        <taxon>Nectriaceae</taxon>
        <taxon>Fusarium</taxon>
        <taxon>Fusarium fujikuroi species complex</taxon>
    </lineage>
</organism>
<dbReference type="AlphaFoldDB" id="A0A8H5MUT8"/>
<dbReference type="Proteomes" id="UP000522262">
    <property type="component" value="Unassembled WGS sequence"/>
</dbReference>
<gene>
    <name evidence="1" type="ORF">FMEXI_7718</name>
</gene>
<reference evidence="1 2" key="1">
    <citation type="submission" date="2020-05" db="EMBL/GenBank/DDBJ databases">
        <title>Identification and distribution of gene clusters putatively required for synthesis of sphingolipid metabolism inhibitors in phylogenetically diverse species of the filamentous fungus Fusarium.</title>
        <authorList>
            <person name="Kim H.-S."/>
            <person name="Busman M."/>
            <person name="Brown D.W."/>
            <person name="Divon H."/>
            <person name="Uhlig S."/>
            <person name="Proctor R.H."/>
        </authorList>
    </citation>
    <scope>NUCLEOTIDE SEQUENCE [LARGE SCALE GENOMIC DNA]</scope>
    <source>
        <strain evidence="1 2">NRRL 53147</strain>
    </source>
</reference>
<accession>A0A8H5MUT8</accession>
<proteinExistence type="predicted"/>
<comment type="caution">
    <text evidence="1">The sequence shown here is derived from an EMBL/GenBank/DDBJ whole genome shotgun (WGS) entry which is preliminary data.</text>
</comment>
<name>A0A8H5MUT8_9HYPO</name>
<evidence type="ECO:0000313" key="2">
    <source>
        <dbReference type="Proteomes" id="UP000522262"/>
    </source>
</evidence>
<protein>
    <submittedName>
        <fullName evidence="1">Uncharacterized protein</fullName>
    </submittedName>
</protein>